<dbReference type="OrthoDB" id="5784079at2759"/>
<protein>
    <submittedName>
        <fullName evidence="2">F-box/LRR-repeat protein 7</fullName>
    </submittedName>
</protein>
<dbReference type="InterPro" id="IPR032675">
    <property type="entry name" value="LRR_dom_sf"/>
</dbReference>
<dbReference type="PROSITE" id="PS50181">
    <property type="entry name" value="FBOX"/>
    <property type="match status" value="1"/>
</dbReference>
<dbReference type="PANTHER" id="PTHR13318">
    <property type="entry name" value="PARTNER OF PAIRED, ISOFORM B-RELATED"/>
    <property type="match status" value="1"/>
</dbReference>
<evidence type="ECO:0000259" key="1">
    <source>
        <dbReference type="PROSITE" id="PS50181"/>
    </source>
</evidence>
<dbReference type="SUPFAM" id="SSF81383">
    <property type="entry name" value="F-box domain"/>
    <property type="match status" value="1"/>
</dbReference>
<sequence>MSASAAALILPMPLKYATVDGRYRFSKRSDAFTLLEDHPIADSLRIWHYRLRRVNKHERHIPASQMQLDATKEIYAANRIPDVVLRSVFKYLHPLDLIHGCSKVCQRWNFLIRAPSLYREVRVVVTSESFRNGSVRRFLEMVRTQVRKLCVVHSSSFMPLNELYTIFPVCMPNVVLLDLGSFDDLPRELIEKLVSCFPNVETLNIATVARSKAKQEQLSTLFVDAAFPRLRRLVIGYVDAMDMQTAHALLSWKRQLEVLVFRNAISPRLRHVETMPFSTTLKELHLELVRDVDIATIYNFKNLVTLSLGCCWQMRDEHLIHLKEQYKLEHLHFSTLGEGVSTVGLASFLHLPEHNAEYCFPHRLKYLRLSYSEQFNNEAVKELLKSCPDLESLNVAGDAALDDEALSLLIANLRKLRFLDISNVCNGERKLNALQDLAGDELPYLRLLQVHYNDQIAETTLQALNVRRPSMLISPRRDYLINWSIVEGRVVFSKHFKGDLNAVINDLNDEPGFCCIDDHSSLCGQG</sequence>
<dbReference type="EMBL" id="UYWY01019880">
    <property type="protein sequence ID" value="VDM39652.1"/>
    <property type="molecule type" value="Genomic_DNA"/>
</dbReference>
<accession>A0A0B2V2G9</accession>
<dbReference type="SUPFAM" id="SSF52047">
    <property type="entry name" value="RNI-like"/>
    <property type="match status" value="1"/>
</dbReference>
<reference evidence="3" key="2">
    <citation type="submission" date="2018-11" db="EMBL/GenBank/DDBJ databases">
        <authorList>
            <consortium name="Pathogen Informatics"/>
        </authorList>
    </citation>
    <scope>NUCLEOTIDE SEQUENCE [LARGE SCALE GENOMIC DNA]</scope>
</reference>
<reference evidence="2 4" key="1">
    <citation type="submission" date="2014-11" db="EMBL/GenBank/DDBJ databases">
        <title>Genetic blueprint of the zoonotic pathogen Toxocara canis.</title>
        <authorList>
            <person name="Zhu X.-Q."/>
            <person name="Korhonen P.K."/>
            <person name="Cai H."/>
            <person name="Young N.D."/>
            <person name="Nejsum P."/>
            <person name="von Samson-Himmelstjerna G."/>
            <person name="Boag P.R."/>
            <person name="Tan P."/>
            <person name="Li Q."/>
            <person name="Min J."/>
            <person name="Yang Y."/>
            <person name="Wang X."/>
            <person name="Fang X."/>
            <person name="Hall R.S."/>
            <person name="Hofmann A."/>
            <person name="Sternberg P.W."/>
            <person name="Jex A.R."/>
            <person name="Gasser R.B."/>
        </authorList>
    </citation>
    <scope>NUCLEOTIDE SEQUENCE [LARGE SCALE GENOMIC DNA]</scope>
    <source>
        <strain evidence="2">PN_DK_2014</strain>
    </source>
</reference>
<evidence type="ECO:0000313" key="3">
    <source>
        <dbReference type="EMBL" id="VDM39652.1"/>
    </source>
</evidence>
<dbReference type="EMBL" id="JPKZ01002633">
    <property type="protein sequence ID" value="KHN75728.1"/>
    <property type="molecule type" value="Genomic_DNA"/>
</dbReference>
<dbReference type="Proteomes" id="UP000031036">
    <property type="component" value="Unassembled WGS sequence"/>
</dbReference>
<dbReference type="STRING" id="6265.A0A0B2V2G9"/>
<gene>
    <name evidence="2" type="primary">Fbxl7</name>
    <name evidence="2" type="ORF">Tcan_05604</name>
    <name evidence="3" type="ORF">TCNE_LOCUS8331</name>
</gene>
<name>A0A0B2V2G9_TOXCA</name>
<keyword evidence="4" id="KW-1185">Reference proteome</keyword>
<dbReference type="InterPro" id="IPR036047">
    <property type="entry name" value="F-box-like_dom_sf"/>
</dbReference>
<dbReference type="InterPro" id="IPR001810">
    <property type="entry name" value="F-box_dom"/>
</dbReference>
<organism evidence="2 4">
    <name type="scientific">Toxocara canis</name>
    <name type="common">Canine roundworm</name>
    <dbReference type="NCBI Taxonomy" id="6265"/>
    <lineage>
        <taxon>Eukaryota</taxon>
        <taxon>Metazoa</taxon>
        <taxon>Ecdysozoa</taxon>
        <taxon>Nematoda</taxon>
        <taxon>Chromadorea</taxon>
        <taxon>Rhabditida</taxon>
        <taxon>Spirurina</taxon>
        <taxon>Ascaridomorpha</taxon>
        <taxon>Ascaridoidea</taxon>
        <taxon>Toxocaridae</taxon>
        <taxon>Toxocara</taxon>
    </lineage>
</organism>
<dbReference type="OMA" id="KHERHIP"/>
<dbReference type="Pfam" id="PF12937">
    <property type="entry name" value="F-box-like"/>
    <property type="match status" value="1"/>
</dbReference>
<dbReference type="GO" id="GO:0019005">
    <property type="term" value="C:SCF ubiquitin ligase complex"/>
    <property type="evidence" value="ECO:0007669"/>
    <property type="project" value="TreeGrafter"/>
</dbReference>
<evidence type="ECO:0000313" key="2">
    <source>
        <dbReference type="EMBL" id="KHN75728.1"/>
    </source>
</evidence>
<proteinExistence type="predicted"/>
<dbReference type="Gene3D" id="3.80.10.10">
    <property type="entry name" value="Ribonuclease Inhibitor"/>
    <property type="match status" value="2"/>
</dbReference>
<dbReference type="GO" id="GO:0031146">
    <property type="term" value="P:SCF-dependent proteasomal ubiquitin-dependent protein catabolic process"/>
    <property type="evidence" value="ECO:0007669"/>
    <property type="project" value="TreeGrafter"/>
</dbReference>
<evidence type="ECO:0000313" key="4">
    <source>
        <dbReference type="Proteomes" id="UP000031036"/>
    </source>
</evidence>
<dbReference type="AlphaFoldDB" id="A0A0B2V2G9"/>
<feature type="domain" description="F-box" evidence="1">
    <location>
        <begin position="74"/>
        <end position="121"/>
    </location>
</feature>